<evidence type="ECO:0000256" key="1">
    <source>
        <dbReference type="SAM" id="Phobius"/>
    </source>
</evidence>
<feature type="domain" description="EAL" evidence="2">
    <location>
        <begin position="499"/>
        <end position="754"/>
    </location>
</feature>
<reference evidence="5" key="1">
    <citation type="journal article" date="2019" name="Int. J. Syst. Evol. Microbiol.">
        <title>The Global Catalogue of Microorganisms (GCM) 10K type strain sequencing project: providing services to taxonomists for standard genome sequencing and annotation.</title>
        <authorList>
            <consortium name="The Broad Institute Genomics Platform"/>
            <consortium name="The Broad Institute Genome Sequencing Center for Infectious Disease"/>
            <person name="Wu L."/>
            <person name="Ma J."/>
        </authorList>
    </citation>
    <scope>NUCLEOTIDE SEQUENCE [LARGE SCALE GENOMIC DNA]</scope>
    <source>
        <strain evidence="5">NBRC 103632</strain>
    </source>
</reference>
<evidence type="ECO:0000259" key="3">
    <source>
        <dbReference type="PROSITE" id="PS50887"/>
    </source>
</evidence>
<feature type="transmembrane region" description="Helical" evidence="1">
    <location>
        <begin position="114"/>
        <end position="130"/>
    </location>
</feature>
<organism evidence="4 5">
    <name type="scientific">Sphingobium tyrosinilyticum</name>
    <dbReference type="NCBI Taxonomy" id="2715436"/>
    <lineage>
        <taxon>Bacteria</taxon>
        <taxon>Pseudomonadati</taxon>
        <taxon>Pseudomonadota</taxon>
        <taxon>Alphaproteobacteria</taxon>
        <taxon>Sphingomonadales</taxon>
        <taxon>Sphingomonadaceae</taxon>
        <taxon>Sphingobium</taxon>
    </lineage>
</organism>
<dbReference type="InterPro" id="IPR043128">
    <property type="entry name" value="Rev_trsase/Diguanyl_cyclase"/>
</dbReference>
<dbReference type="RefSeq" id="WP_380801894.1">
    <property type="nucleotide sequence ID" value="NZ_JBHSFZ010000001.1"/>
</dbReference>
<gene>
    <name evidence="4" type="ORF">ACFO3E_01485</name>
</gene>
<dbReference type="SUPFAM" id="SSF55785">
    <property type="entry name" value="PYP-like sensor domain (PAS domain)"/>
    <property type="match status" value="1"/>
</dbReference>
<protein>
    <submittedName>
        <fullName evidence="4">Bifunctional diguanylate cyclase/phosphodiesterase</fullName>
    </submittedName>
</protein>
<dbReference type="SMART" id="SM00052">
    <property type="entry name" value="EAL"/>
    <property type="match status" value="1"/>
</dbReference>
<accession>A0ABV9ET84</accession>
<dbReference type="SUPFAM" id="SSF141868">
    <property type="entry name" value="EAL domain-like"/>
    <property type="match status" value="1"/>
</dbReference>
<dbReference type="NCBIfam" id="TIGR00229">
    <property type="entry name" value="sensory_box"/>
    <property type="match status" value="1"/>
</dbReference>
<dbReference type="SUPFAM" id="SSF55073">
    <property type="entry name" value="Nucleotide cyclase"/>
    <property type="match status" value="1"/>
</dbReference>
<dbReference type="PANTHER" id="PTHR44757:SF2">
    <property type="entry name" value="BIOFILM ARCHITECTURE MAINTENANCE PROTEIN MBAA"/>
    <property type="match status" value="1"/>
</dbReference>
<feature type="transmembrane region" description="Helical" evidence="1">
    <location>
        <begin position="92"/>
        <end position="108"/>
    </location>
</feature>
<feature type="transmembrane region" description="Helical" evidence="1">
    <location>
        <begin position="59"/>
        <end position="80"/>
    </location>
</feature>
<dbReference type="InterPro" id="IPR052155">
    <property type="entry name" value="Biofilm_reg_signaling"/>
</dbReference>
<dbReference type="CDD" id="cd01948">
    <property type="entry name" value="EAL"/>
    <property type="match status" value="1"/>
</dbReference>
<name>A0ABV9ET84_9SPHN</name>
<keyword evidence="1" id="KW-0472">Membrane</keyword>
<dbReference type="Gene3D" id="3.30.70.270">
    <property type="match status" value="1"/>
</dbReference>
<dbReference type="NCBIfam" id="TIGR00254">
    <property type="entry name" value="GGDEF"/>
    <property type="match status" value="1"/>
</dbReference>
<dbReference type="CDD" id="cd01949">
    <property type="entry name" value="GGDEF"/>
    <property type="match status" value="1"/>
</dbReference>
<evidence type="ECO:0000259" key="2">
    <source>
        <dbReference type="PROSITE" id="PS50883"/>
    </source>
</evidence>
<dbReference type="Pfam" id="PF00990">
    <property type="entry name" value="GGDEF"/>
    <property type="match status" value="1"/>
</dbReference>
<proteinExistence type="predicted"/>
<dbReference type="Proteomes" id="UP001595957">
    <property type="component" value="Unassembled WGS sequence"/>
</dbReference>
<comment type="caution">
    <text evidence="4">The sequence shown here is derived from an EMBL/GenBank/DDBJ whole genome shotgun (WGS) entry which is preliminary data.</text>
</comment>
<dbReference type="InterPro" id="IPR035965">
    <property type="entry name" value="PAS-like_dom_sf"/>
</dbReference>
<dbReference type="InterPro" id="IPR035919">
    <property type="entry name" value="EAL_sf"/>
</dbReference>
<dbReference type="InterPro" id="IPR001633">
    <property type="entry name" value="EAL_dom"/>
</dbReference>
<sequence>MTPLSPFTGEFCNPAREAAFQGERLPESCRHARTLFILSAILNALFLISDWRFAGTPHFWVAIPARLTVVLWSLVCLSFSRRMTDFKAVERLCFIWQIVTAIGVAFLVSSRSDIAIFVLVMLPLVFYLVVPTSFRGNFGGGLGCGIALLIGYLSPAPLSPTTPGMILAVLMLHCGMWIAISRTNRLQRQEWLASQAAQEARAALASNSETLERMFMSVPIPLLVTRPDGTVVRFNDAAARAFGSDGDISRVHLLGEGAAAKASLRDQIATGEAVDNQECRIVGKDAVVHDVLLASRPIMVGGEECVLSSIVDITDRKEAERHLAHLAMTDALTGLANRSHFMATLAQAASATDRAGGQMAVVLIDVDEFKRINDSAGHDVGDALLCAVGERLRTAVRPGDLVARMGGDEFAVLLTRLRNASDLETILARMTAQLHQPLSHGARDVDCRVSMGVALFPEHAGDIADLMKFADIALYEAKNGGRGRACLFEPWLLERWQREARMLERARHALVHAPPAPWYQPKVDLATGAIIGFEALLRCVRADGTIIMPGEIAAAFEHSELGRTITDRMLAQVLADCRRWHEHGLDIGHVAINVPGVELHDSGFPDRLIAQLEKVGVPPSKIELEVTESVFLGRNAEVVERSLHRLSSAGISIALDDFGTGYASLSHLKQFPIDVIKIDQRFVRDLETDPDDAAIVRTLLNLAYSLNIRTVAEGVENVHQLDYLRAGGCHYAQGFHFGAAVPSAEVPALLGWHAAAISQIG</sequence>
<dbReference type="InterPro" id="IPR029787">
    <property type="entry name" value="Nucleotide_cyclase"/>
</dbReference>
<keyword evidence="5" id="KW-1185">Reference proteome</keyword>
<feature type="transmembrane region" description="Helical" evidence="1">
    <location>
        <begin position="34"/>
        <end position="53"/>
    </location>
</feature>
<dbReference type="PANTHER" id="PTHR44757">
    <property type="entry name" value="DIGUANYLATE CYCLASE DGCP"/>
    <property type="match status" value="1"/>
</dbReference>
<keyword evidence="1" id="KW-1133">Transmembrane helix</keyword>
<dbReference type="InterPro" id="IPR000014">
    <property type="entry name" value="PAS"/>
</dbReference>
<keyword evidence="1" id="KW-0812">Transmembrane</keyword>
<dbReference type="SMART" id="SM00267">
    <property type="entry name" value="GGDEF"/>
    <property type="match status" value="1"/>
</dbReference>
<dbReference type="Gene3D" id="3.20.20.450">
    <property type="entry name" value="EAL domain"/>
    <property type="match status" value="1"/>
</dbReference>
<dbReference type="Pfam" id="PF00563">
    <property type="entry name" value="EAL"/>
    <property type="match status" value="1"/>
</dbReference>
<dbReference type="Gene3D" id="3.30.450.20">
    <property type="entry name" value="PAS domain"/>
    <property type="match status" value="1"/>
</dbReference>
<dbReference type="InterPro" id="IPR000160">
    <property type="entry name" value="GGDEF_dom"/>
</dbReference>
<feature type="transmembrane region" description="Helical" evidence="1">
    <location>
        <begin position="137"/>
        <end position="155"/>
    </location>
</feature>
<dbReference type="PROSITE" id="PS50887">
    <property type="entry name" value="GGDEF"/>
    <property type="match status" value="1"/>
</dbReference>
<evidence type="ECO:0000313" key="4">
    <source>
        <dbReference type="EMBL" id="MFC4592871.1"/>
    </source>
</evidence>
<feature type="domain" description="GGDEF" evidence="3">
    <location>
        <begin position="357"/>
        <end position="490"/>
    </location>
</feature>
<evidence type="ECO:0000313" key="5">
    <source>
        <dbReference type="Proteomes" id="UP001595957"/>
    </source>
</evidence>
<dbReference type="EMBL" id="JBHSFZ010000001">
    <property type="protein sequence ID" value="MFC4592871.1"/>
    <property type="molecule type" value="Genomic_DNA"/>
</dbReference>
<dbReference type="PROSITE" id="PS50883">
    <property type="entry name" value="EAL"/>
    <property type="match status" value="1"/>
</dbReference>